<evidence type="ECO:0000313" key="2">
    <source>
        <dbReference type="Proteomes" id="UP001054945"/>
    </source>
</evidence>
<comment type="caution">
    <text evidence="1">The sequence shown here is derived from an EMBL/GenBank/DDBJ whole genome shotgun (WGS) entry which is preliminary data.</text>
</comment>
<gene>
    <name evidence="1" type="ORF">CEXT_248161</name>
</gene>
<evidence type="ECO:0000313" key="1">
    <source>
        <dbReference type="EMBL" id="GIY97821.1"/>
    </source>
</evidence>
<dbReference type="Proteomes" id="UP001054945">
    <property type="component" value="Unassembled WGS sequence"/>
</dbReference>
<keyword evidence="2" id="KW-1185">Reference proteome</keyword>
<dbReference type="AlphaFoldDB" id="A0AAV4XRM9"/>
<proteinExistence type="predicted"/>
<sequence length="67" mass="8047">MEKRILRVPINIGCGSMMRYLSGKDIHNEQEENADELDEANRMKREEHERLYTVRSRGRNLNSEKLW</sequence>
<accession>A0AAV4XRM9</accession>
<reference evidence="1 2" key="1">
    <citation type="submission" date="2021-06" db="EMBL/GenBank/DDBJ databases">
        <title>Caerostris extrusa draft genome.</title>
        <authorList>
            <person name="Kono N."/>
            <person name="Arakawa K."/>
        </authorList>
    </citation>
    <scope>NUCLEOTIDE SEQUENCE [LARGE SCALE GENOMIC DNA]</scope>
</reference>
<organism evidence="1 2">
    <name type="scientific">Caerostris extrusa</name>
    <name type="common">Bark spider</name>
    <name type="synonym">Caerostris bankana</name>
    <dbReference type="NCBI Taxonomy" id="172846"/>
    <lineage>
        <taxon>Eukaryota</taxon>
        <taxon>Metazoa</taxon>
        <taxon>Ecdysozoa</taxon>
        <taxon>Arthropoda</taxon>
        <taxon>Chelicerata</taxon>
        <taxon>Arachnida</taxon>
        <taxon>Araneae</taxon>
        <taxon>Araneomorphae</taxon>
        <taxon>Entelegynae</taxon>
        <taxon>Araneoidea</taxon>
        <taxon>Araneidae</taxon>
        <taxon>Caerostris</taxon>
    </lineage>
</organism>
<protein>
    <submittedName>
        <fullName evidence="1">Uncharacterized protein</fullName>
    </submittedName>
</protein>
<dbReference type="EMBL" id="BPLR01018218">
    <property type="protein sequence ID" value="GIY97821.1"/>
    <property type="molecule type" value="Genomic_DNA"/>
</dbReference>
<name>A0AAV4XRM9_CAEEX</name>